<reference evidence="2 3" key="1">
    <citation type="journal article" date="2012" name="BMC Genomics">
        <title>Comparative genomics of the white-rot fungi, Phanerochaete carnosa and P. chrysosporium, to elucidate the genetic basis of the distinct wood types they colonize.</title>
        <authorList>
            <person name="Suzuki H."/>
            <person name="MacDonald J."/>
            <person name="Syed K."/>
            <person name="Salamov A."/>
            <person name="Hori C."/>
            <person name="Aerts A."/>
            <person name="Henrissat B."/>
            <person name="Wiebenga A."/>
            <person name="vanKuyk P.A."/>
            <person name="Barry K."/>
            <person name="Lindquist E."/>
            <person name="LaButti K."/>
            <person name="Lapidus A."/>
            <person name="Lucas S."/>
            <person name="Coutinho P."/>
            <person name="Gong Y."/>
            <person name="Samejima M."/>
            <person name="Mahadevan R."/>
            <person name="Abou-Zaid M."/>
            <person name="de Vries R.P."/>
            <person name="Igarashi K."/>
            <person name="Yadav J.S."/>
            <person name="Grigoriev I.V."/>
            <person name="Master E.R."/>
        </authorList>
    </citation>
    <scope>NUCLEOTIDE SEQUENCE [LARGE SCALE GENOMIC DNA]</scope>
    <source>
        <strain evidence="2 3">HHB-10118-sp</strain>
    </source>
</reference>
<keyword evidence="3" id="KW-1185">Reference proteome</keyword>
<evidence type="ECO:0000313" key="3">
    <source>
        <dbReference type="Proteomes" id="UP000008370"/>
    </source>
</evidence>
<proteinExistence type="predicted"/>
<name>K5W5D8_PHACS</name>
<organism evidence="2 3">
    <name type="scientific">Phanerochaete carnosa (strain HHB-10118-sp)</name>
    <name type="common">White-rot fungus</name>
    <name type="synonym">Peniophora carnosa</name>
    <dbReference type="NCBI Taxonomy" id="650164"/>
    <lineage>
        <taxon>Eukaryota</taxon>
        <taxon>Fungi</taxon>
        <taxon>Dikarya</taxon>
        <taxon>Basidiomycota</taxon>
        <taxon>Agaricomycotina</taxon>
        <taxon>Agaricomycetes</taxon>
        <taxon>Polyporales</taxon>
        <taxon>Phanerochaetaceae</taxon>
        <taxon>Phanerochaete</taxon>
    </lineage>
</organism>
<accession>K5W5D8</accession>
<dbReference type="AlphaFoldDB" id="K5W5D8"/>
<dbReference type="HOGENOM" id="CLU_582783_0_0_1"/>
<dbReference type="KEGG" id="pco:PHACADRAFT_205308"/>
<sequence length="469" mass="53498">MPGDLPPELLDLVFSHLHEGEWEPSVAPISHSKYELDSCSRVCRMWNAAARSHLFRDITYSYRAVPYDATLNERGDYNDTLPKYGYFDAEYKPNARYKTFPMFFSFVAQSPIAQYNIRRLRLDAWPRDKSPFFYGQASDFIDASLFVQLLQLLPHLCVLHLCNVGIARFLSPRNSPILHPSLHRMSISSVATTKDIYHGWPELAVSDILDCFAEIEELHLVLPNIPRFESDAHEDWPPLKISRLILGDSMYLDDGLFEYLFEVRGMQRVSTLSLEHLSPDSALDLLCQMHFDELRLACTEADEYCGLEGLFDISSCTELKHLAIDVPFILTEGNVPAEISGPTMFPAFVVIIGLLEASLPRLTRLTLHLCGVHAYERDGRSDTHPLMPARDHTLQYFEQRLVRLIDHFSLSSITFAVNGDDPRTLPTKDVENLLKRCCPRLAAEKKYSVVRTAEDATPSYIFGTDRYLT</sequence>
<dbReference type="RefSeq" id="XP_007391705.1">
    <property type="nucleotide sequence ID" value="XM_007391643.1"/>
</dbReference>
<dbReference type="Pfam" id="PF12937">
    <property type="entry name" value="F-box-like"/>
    <property type="match status" value="1"/>
</dbReference>
<dbReference type="GeneID" id="18912351"/>
<gene>
    <name evidence="2" type="ORF">PHACADRAFT_205308</name>
</gene>
<evidence type="ECO:0000259" key="1">
    <source>
        <dbReference type="Pfam" id="PF12937"/>
    </source>
</evidence>
<dbReference type="OrthoDB" id="10671859at2759"/>
<dbReference type="Proteomes" id="UP000008370">
    <property type="component" value="Unassembled WGS sequence"/>
</dbReference>
<dbReference type="InParanoid" id="K5W5D8"/>
<dbReference type="Gene3D" id="1.20.1280.50">
    <property type="match status" value="1"/>
</dbReference>
<feature type="domain" description="F-box" evidence="1">
    <location>
        <begin position="4"/>
        <end position="59"/>
    </location>
</feature>
<protein>
    <recommendedName>
        <fullName evidence="1">F-box domain-containing protein</fullName>
    </recommendedName>
</protein>
<dbReference type="EMBL" id="JH930469">
    <property type="protein sequence ID" value="EKM59133.1"/>
    <property type="molecule type" value="Genomic_DNA"/>
</dbReference>
<evidence type="ECO:0000313" key="2">
    <source>
        <dbReference type="EMBL" id="EKM59133.1"/>
    </source>
</evidence>
<dbReference type="InterPro" id="IPR001810">
    <property type="entry name" value="F-box_dom"/>
</dbReference>